<proteinExistence type="predicted"/>
<feature type="region of interest" description="Disordered" evidence="1">
    <location>
        <begin position="129"/>
        <end position="152"/>
    </location>
</feature>
<dbReference type="Proteomes" id="UP000756132">
    <property type="component" value="Chromosome 4"/>
</dbReference>
<evidence type="ECO:0000256" key="1">
    <source>
        <dbReference type="SAM" id="MobiDB-lite"/>
    </source>
</evidence>
<dbReference type="GeneID" id="71985209"/>
<gene>
    <name evidence="2" type="ORF">CLAFUR5_05331</name>
</gene>
<dbReference type="AlphaFoldDB" id="A0A9Q8LEE2"/>
<reference evidence="2" key="2">
    <citation type="journal article" date="2022" name="Microb. Genom.">
        <title>A chromosome-scale genome assembly of the tomato pathogen Cladosporium fulvum reveals a compartmentalized genome architecture and the presence of a dispensable chromosome.</title>
        <authorList>
            <person name="Zaccaron A.Z."/>
            <person name="Chen L.H."/>
            <person name="Samaras A."/>
            <person name="Stergiopoulos I."/>
        </authorList>
    </citation>
    <scope>NUCLEOTIDE SEQUENCE</scope>
    <source>
        <strain evidence="2">Race5_Kim</strain>
    </source>
</reference>
<keyword evidence="3" id="KW-1185">Reference proteome</keyword>
<protein>
    <submittedName>
        <fullName evidence="2">Uncharacterized protein</fullName>
    </submittedName>
</protein>
<dbReference type="EMBL" id="CP090166">
    <property type="protein sequence ID" value="UJO15996.1"/>
    <property type="molecule type" value="Genomic_DNA"/>
</dbReference>
<accession>A0A9Q8LEE2</accession>
<organism evidence="2 3">
    <name type="scientific">Passalora fulva</name>
    <name type="common">Tomato leaf mold</name>
    <name type="synonym">Cladosporium fulvum</name>
    <dbReference type="NCBI Taxonomy" id="5499"/>
    <lineage>
        <taxon>Eukaryota</taxon>
        <taxon>Fungi</taxon>
        <taxon>Dikarya</taxon>
        <taxon>Ascomycota</taxon>
        <taxon>Pezizomycotina</taxon>
        <taxon>Dothideomycetes</taxon>
        <taxon>Dothideomycetidae</taxon>
        <taxon>Mycosphaerellales</taxon>
        <taxon>Mycosphaerellaceae</taxon>
        <taxon>Fulvia</taxon>
    </lineage>
</organism>
<dbReference type="OrthoDB" id="10656062at2759"/>
<evidence type="ECO:0000313" key="2">
    <source>
        <dbReference type="EMBL" id="UJO15996.1"/>
    </source>
</evidence>
<feature type="region of interest" description="Disordered" evidence="1">
    <location>
        <begin position="48"/>
        <end position="80"/>
    </location>
</feature>
<dbReference type="RefSeq" id="XP_047760362.1">
    <property type="nucleotide sequence ID" value="XM_047904479.1"/>
</dbReference>
<feature type="region of interest" description="Disordered" evidence="1">
    <location>
        <begin position="93"/>
        <end position="116"/>
    </location>
</feature>
<reference evidence="2" key="1">
    <citation type="submission" date="2021-12" db="EMBL/GenBank/DDBJ databases">
        <authorList>
            <person name="Zaccaron A."/>
            <person name="Stergiopoulos I."/>
        </authorList>
    </citation>
    <scope>NUCLEOTIDE SEQUENCE</scope>
    <source>
        <strain evidence="2">Race5_Kim</strain>
    </source>
</reference>
<evidence type="ECO:0000313" key="3">
    <source>
        <dbReference type="Proteomes" id="UP000756132"/>
    </source>
</evidence>
<sequence length="152" mass="16097">MADPNQELQGIIGRLERRDTLNWPGPTPRLRAAAATSELGKLTLDSPSAAAMLGPGQPNNNNTAGGLGSDDPQVSEETTDDWLVRLQREWVEEGGVAKEGGEVEMGETDGSGGEERAVVVAKKVLRGEGVKRGRGGPGVNYSNPASGYSRWR</sequence>
<name>A0A9Q8LEE2_PASFU</name>
<dbReference type="KEGG" id="ffu:CLAFUR5_05331"/>